<gene>
    <name evidence="1" type="ORF">PV09_00973</name>
</gene>
<dbReference type="OrthoDB" id="5341924at2759"/>
<keyword evidence="2" id="KW-1185">Reference proteome</keyword>
<dbReference type="AlphaFoldDB" id="A0A0D2B9X9"/>
<evidence type="ECO:0000313" key="2">
    <source>
        <dbReference type="Proteomes" id="UP000053259"/>
    </source>
</evidence>
<reference evidence="1 2" key="1">
    <citation type="submission" date="2015-01" db="EMBL/GenBank/DDBJ databases">
        <title>The Genome Sequence of Ochroconis gallopava CBS43764.</title>
        <authorList>
            <consortium name="The Broad Institute Genomics Platform"/>
            <person name="Cuomo C."/>
            <person name="de Hoog S."/>
            <person name="Gorbushina A."/>
            <person name="Stielow B."/>
            <person name="Teixiera M."/>
            <person name="Abouelleil A."/>
            <person name="Chapman S.B."/>
            <person name="Priest M."/>
            <person name="Young S.K."/>
            <person name="Wortman J."/>
            <person name="Nusbaum C."/>
            <person name="Birren B."/>
        </authorList>
    </citation>
    <scope>NUCLEOTIDE SEQUENCE [LARGE SCALE GENOMIC DNA]</scope>
    <source>
        <strain evidence="1 2">CBS 43764</strain>
    </source>
</reference>
<dbReference type="InParanoid" id="A0A0D2B9X9"/>
<proteinExistence type="predicted"/>
<name>A0A0D2B9X9_9PEZI</name>
<accession>A0A0D2B9X9</accession>
<sequence length="945" mass="106871">MVLGLFTTKNRARPAPRGGNDFQIELPRGPKKNDVDAWLKALDSCLPEHLRQDEANTQLNLSANVSITRKNISLILIEARRKASIDVLEHLGIVQQRWAAVAWIVDTVAQHGCPQDYWPEYSSHTPLRNAKGDLTLDEFTEGIFAAPADTLQRTFLPLNTLTVTSDPRFYDTRLQRGALGQIWQTLGNLVVRAAHGTSDNGNFMPHVLSLLATLHHHGIVPDSVYKYFPNQDIGTIQQPPLLYMLCAQIFTALSDAAWDEKKAMDKRATQNSRRLIVPWKFGLESPGVRFNASSRDLRPEVWLELILWSCLHGGWIEEGAAVLEQISDNHSEERAPWSLISWQKVLEGSQNGQEISPTFGWRDAIDILEGARPELQPRPSSEDKAAVVRTVSSELVSAYVDATINKLHVGVGQRGSKIRQALKRIKLWKDMLGKQNLGLGFATWDLVVQRLVESGGFWLERDPALAFEVLQLHEPFGREEELVGTVFADGRESRSSPYFTCSSALPLSLLHRLLYTHARSGNPEATMSAMQALQDFTERSQRSSIEKFFQKLKMHSDGGVQSSPSRNLLFDTSLAAAQYSSFYPRLPVHVLSEFLNVAKDIEDPDFYRWIFDSNSSAVGPFISESMYNEAGLAPALVRFAAATNNQAVLEEVMMRHSSLSRDSNGLIPTPILSALLETLIERRKWVSVRNVFKSIVNEPKEYGGSYIWERQLFAVFIRELLRIERDSKRGEVKTPNELWEAWNLFTDMVETCLSRSRLYQGTTERERLLCNVALLASVDKTWAQLCYGLRIFPQRSFSLRVETAIFRTVLQGVLETRGLRAARAFWEVWCDTSAYVHRAIVNKAGVLQVSRCRVSRNRSRDELNRINISVPVPQTHIQIFGRIGPDLACARMMIAALRADDEREIELDYDVVEMKCWLKSYFEAMSHVKFMSEGQLAALADALEK</sequence>
<dbReference type="HOGENOM" id="CLU_007381_0_0_1"/>
<dbReference type="VEuPathDB" id="FungiDB:PV09_00973"/>
<dbReference type="GeneID" id="27308946"/>
<organism evidence="1 2">
    <name type="scientific">Verruconis gallopava</name>
    <dbReference type="NCBI Taxonomy" id="253628"/>
    <lineage>
        <taxon>Eukaryota</taxon>
        <taxon>Fungi</taxon>
        <taxon>Dikarya</taxon>
        <taxon>Ascomycota</taxon>
        <taxon>Pezizomycotina</taxon>
        <taxon>Dothideomycetes</taxon>
        <taxon>Pleosporomycetidae</taxon>
        <taxon>Venturiales</taxon>
        <taxon>Sympoventuriaceae</taxon>
        <taxon>Verruconis</taxon>
    </lineage>
</organism>
<dbReference type="RefSeq" id="XP_016217898.1">
    <property type="nucleotide sequence ID" value="XM_016353803.1"/>
</dbReference>
<dbReference type="Proteomes" id="UP000053259">
    <property type="component" value="Unassembled WGS sequence"/>
</dbReference>
<evidence type="ECO:0000313" key="1">
    <source>
        <dbReference type="EMBL" id="KIW08029.1"/>
    </source>
</evidence>
<protein>
    <submittedName>
        <fullName evidence="1">Uncharacterized protein</fullName>
    </submittedName>
</protein>
<dbReference type="STRING" id="253628.A0A0D2B9X9"/>
<dbReference type="EMBL" id="KN847531">
    <property type="protein sequence ID" value="KIW08029.1"/>
    <property type="molecule type" value="Genomic_DNA"/>
</dbReference>